<dbReference type="AlphaFoldDB" id="A0AAD6Z357"/>
<dbReference type="Gene3D" id="1.20.1280.50">
    <property type="match status" value="1"/>
</dbReference>
<evidence type="ECO:0000313" key="1">
    <source>
        <dbReference type="EMBL" id="KAJ7305647.1"/>
    </source>
</evidence>
<keyword evidence="2" id="KW-1185">Reference proteome</keyword>
<protein>
    <recommendedName>
        <fullName evidence="3">F-box domain-containing protein</fullName>
    </recommendedName>
</protein>
<reference evidence="1" key="1">
    <citation type="submission" date="2023-03" db="EMBL/GenBank/DDBJ databases">
        <title>Massive genome expansion in bonnet fungi (Mycena s.s.) driven by repeated elements and novel gene families across ecological guilds.</title>
        <authorList>
            <consortium name="Lawrence Berkeley National Laboratory"/>
            <person name="Harder C.B."/>
            <person name="Miyauchi S."/>
            <person name="Viragh M."/>
            <person name="Kuo A."/>
            <person name="Thoen E."/>
            <person name="Andreopoulos B."/>
            <person name="Lu D."/>
            <person name="Skrede I."/>
            <person name="Drula E."/>
            <person name="Henrissat B."/>
            <person name="Morin E."/>
            <person name="Kohler A."/>
            <person name="Barry K."/>
            <person name="LaButti K."/>
            <person name="Morin E."/>
            <person name="Salamov A."/>
            <person name="Lipzen A."/>
            <person name="Mereny Z."/>
            <person name="Hegedus B."/>
            <person name="Baldrian P."/>
            <person name="Stursova M."/>
            <person name="Weitz H."/>
            <person name="Taylor A."/>
            <person name="Grigoriev I.V."/>
            <person name="Nagy L.G."/>
            <person name="Martin F."/>
            <person name="Kauserud H."/>
        </authorList>
    </citation>
    <scope>NUCLEOTIDE SEQUENCE</scope>
    <source>
        <strain evidence="1">CBHHK002</strain>
    </source>
</reference>
<organism evidence="1 2">
    <name type="scientific">Mycena albidolilacea</name>
    <dbReference type="NCBI Taxonomy" id="1033008"/>
    <lineage>
        <taxon>Eukaryota</taxon>
        <taxon>Fungi</taxon>
        <taxon>Dikarya</taxon>
        <taxon>Basidiomycota</taxon>
        <taxon>Agaricomycotina</taxon>
        <taxon>Agaricomycetes</taxon>
        <taxon>Agaricomycetidae</taxon>
        <taxon>Agaricales</taxon>
        <taxon>Marasmiineae</taxon>
        <taxon>Mycenaceae</taxon>
        <taxon>Mycena</taxon>
    </lineage>
</organism>
<sequence>MLAFKSLGEHVALLVLSKCDIETVLAMAQVNRFIRQLAMTKQLWNVEISYAGRGIALTHGTKWSTCVARAGSGGGEIQPCLCLYGGFEYNLSYYI</sequence>
<dbReference type="EMBL" id="JARIHO010000095">
    <property type="protein sequence ID" value="KAJ7305647.1"/>
    <property type="molecule type" value="Genomic_DNA"/>
</dbReference>
<comment type="caution">
    <text evidence="1">The sequence shown here is derived from an EMBL/GenBank/DDBJ whole genome shotgun (WGS) entry which is preliminary data.</text>
</comment>
<proteinExistence type="predicted"/>
<evidence type="ECO:0000313" key="2">
    <source>
        <dbReference type="Proteomes" id="UP001218218"/>
    </source>
</evidence>
<name>A0AAD6Z357_9AGAR</name>
<dbReference type="InterPro" id="IPR036047">
    <property type="entry name" value="F-box-like_dom_sf"/>
</dbReference>
<evidence type="ECO:0008006" key="3">
    <source>
        <dbReference type="Google" id="ProtNLM"/>
    </source>
</evidence>
<accession>A0AAD6Z357</accession>
<dbReference type="SUPFAM" id="SSF81383">
    <property type="entry name" value="F-box domain"/>
    <property type="match status" value="1"/>
</dbReference>
<gene>
    <name evidence="1" type="ORF">DFH08DRAFT_976203</name>
</gene>
<dbReference type="Proteomes" id="UP001218218">
    <property type="component" value="Unassembled WGS sequence"/>
</dbReference>